<dbReference type="EMBL" id="LR899822">
    <property type="protein sequence ID" value="CAD7242706.1"/>
    <property type="molecule type" value="Genomic_DNA"/>
</dbReference>
<dbReference type="AlphaFoldDB" id="A0A7R8X2A7"/>
<feature type="signal peptide" evidence="1">
    <location>
        <begin position="1"/>
        <end position="25"/>
    </location>
</feature>
<gene>
    <name evidence="2" type="ORF">DSTB1V02_LOCUS2658</name>
</gene>
<dbReference type="EMBL" id="CAJPEV010000305">
    <property type="protein sequence ID" value="CAG0883750.1"/>
    <property type="molecule type" value="Genomic_DNA"/>
</dbReference>
<sequence>MKFDRRTAVLGCLSVLVFVVEDAEGKAFPGDAGDAEVMDRSIDAVDKGFSVVQHELSDAEKKKVNETVRFIMEYLQNDFVNDLQKKIQSDGLQPLLLNDSSYGHVTLKNGQLTGLEKIRMSHSPEVTFLEGAKLQVSADLELPDLLTQYDVSRWVSLGPFGGFSIDGKANVKMDVGFPVKMDSTPRSLIGTATCVQMLDGFLRADNIRVDVHLSGFIGSIIETIQSWFNVNLEGSVLGNLKDVLSNLILKALEAIVCVAVDGLATLATAGK</sequence>
<name>A0A7R8X2A7_9CRUS</name>
<evidence type="ECO:0000313" key="3">
    <source>
        <dbReference type="Proteomes" id="UP000677054"/>
    </source>
</evidence>
<feature type="chain" id="PRO_5036402390" evidence="1">
    <location>
        <begin position="26"/>
        <end position="271"/>
    </location>
</feature>
<keyword evidence="1" id="KW-0732">Signal</keyword>
<protein>
    <submittedName>
        <fullName evidence="2">Uncharacterized protein</fullName>
    </submittedName>
</protein>
<keyword evidence="3" id="KW-1185">Reference proteome</keyword>
<evidence type="ECO:0000256" key="1">
    <source>
        <dbReference type="SAM" id="SignalP"/>
    </source>
</evidence>
<dbReference type="Proteomes" id="UP000677054">
    <property type="component" value="Unassembled WGS sequence"/>
</dbReference>
<organism evidence="2">
    <name type="scientific">Darwinula stevensoni</name>
    <dbReference type="NCBI Taxonomy" id="69355"/>
    <lineage>
        <taxon>Eukaryota</taxon>
        <taxon>Metazoa</taxon>
        <taxon>Ecdysozoa</taxon>
        <taxon>Arthropoda</taxon>
        <taxon>Crustacea</taxon>
        <taxon>Oligostraca</taxon>
        <taxon>Ostracoda</taxon>
        <taxon>Podocopa</taxon>
        <taxon>Podocopida</taxon>
        <taxon>Darwinulocopina</taxon>
        <taxon>Darwinuloidea</taxon>
        <taxon>Darwinulidae</taxon>
        <taxon>Darwinula</taxon>
    </lineage>
</organism>
<proteinExistence type="predicted"/>
<reference evidence="2" key="1">
    <citation type="submission" date="2020-11" db="EMBL/GenBank/DDBJ databases">
        <authorList>
            <person name="Tran Van P."/>
        </authorList>
    </citation>
    <scope>NUCLEOTIDE SEQUENCE</scope>
</reference>
<accession>A0A7R8X2A7</accession>
<evidence type="ECO:0000313" key="2">
    <source>
        <dbReference type="EMBL" id="CAD7242706.1"/>
    </source>
</evidence>
<dbReference type="OrthoDB" id="10658164at2759"/>